<organism evidence="2 3">
    <name type="scientific">Salvia divinorum</name>
    <name type="common">Maria pastora</name>
    <name type="synonym">Diviner's sage</name>
    <dbReference type="NCBI Taxonomy" id="28513"/>
    <lineage>
        <taxon>Eukaryota</taxon>
        <taxon>Viridiplantae</taxon>
        <taxon>Streptophyta</taxon>
        <taxon>Embryophyta</taxon>
        <taxon>Tracheophyta</taxon>
        <taxon>Spermatophyta</taxon>
        <taxon>Magnoliopsida</taxon>
        <taxon>eudicotyledons</taxon>
        <taxon>Gunneridae</taxon>
        <taxon>Pentapetalae</taxon>
        <taxon>asterids</taxon>
        <taxon>lamiids</taxon>
        <taxon>Lamiales</taxon>
        <taxon>Lamiaceae</taxon>
        <taxon>Nepetoideae</taxon>
        <taxon>Mentheae</taxon>
        <taxon>Salviinae</taxon>
        <taxon>Salvia</taxon>
        <taxon>Salvia subgen. Calosphace</taxon>
    </lineage>
</organism>
<keyword evidence="1" id="KW-1133">Transmembrane helix</keyword>
<keyword evidence="3" id="KW-1185">Reference proteome</keyword>
<evidence type="ECO:0000313" key="2">
    <source>
        <dbReference type="EMBL" id="KAL1563481.1"/>
    </source>
</evidence>
<accession>A0ABD1I449</accession>
<gene>
    <name evidence="2" type="ORF">AAHA92_05943</name>
</gene>
<dbReference type="EMBL" id="JBEAFC010000003">
    <property type="protein sequence ID" value="KAL1563481.1"/>
    <property type="molecule type" value="Genomic_DNA"/>
</dbReference>
<keyword evidence="1" id="KW-0812">Transmembrane</keyword>
<proteinExistence type="predicted"/>
<comment type="caution">
    <text evidence="2">The sequence shown here is derived from an EMBL/GenBank/DDBJ whole genome shotgun (WGS) entry which is preliminary data.</text>
</comment>
<keyword evidence="1" id="KW-0472">Membrane</keyword>
<sequence length="118" mass="14146">MDRPFCVSTTMYLMLEDIMNSFPMQSIVILYFSLKRRRRLRKREMRCLIRHYSILDRMPPQVKDISKLTKVSDIDCFVNLRMDRNTFGQLCILLRDIGGLRPSRFVSQPAPPKDRKYR</sequence>
<dbReference type="AlphaFoldDB" id="A0ABD1I449"/>
<name>A0ABD1I449_SALDI</name>
<evidence type="ECO:0000313" key="3">
    <source>
        <dbReference type="Proteomes" id="UP001567538"/>
    </source>
</evidence>
<evidence type="ECO:0000256" key="1">
    <source>
        <dbReference type="SAM" id="Phobius"/>
    </source>
</evidence>
<reference evidence="2 3" key="1">
    <citation type="submission" date="2024-06" db="EMBL/GenBank/DDBJ databases">
        <title>A chromosome level genome sequence of Diviner's sage (Salvia divinorum).</title>
        <authorList>
            <person name="Ford S.A."/>
            <person name="Ro D.-K."/>
            <person name="Ness R.W."/>
            <person name="Phillips M.A."/>
        </authorList>
    </citation>
    <scope>NUCLEOTIDE SEQUENCE [LARGE SCALE GENOMIC DNA]</scope>
    <source>
        <strain evidence="2">SAF-2024a</strain>
        <tissue evidence="2">Leaf</tissue>
    </source>
</reference>
<feature type="transmembrane region" description="Helical" evidence="1">
    <location>
        <begin position="12"/>
        <end position="34"/>
    </location>
</feature>
<dbReference type="Proteomes" id="UP001567538">
    <property type="component" value="Unassembled WGS sequence"/>
</dbReference>
<protein>
    <submittedName>
        <fullName evidence="2">Protein ANTAGONIST OF LIKE HETEROCHROMATIN PROTEIN 1-like</fullName>
    </submittedName>
</protein>